<evidence type="ECO:0000313" key="2">
    <source>
        <dbReference type="EMBL" id="SIT11590.1"/>
    </source>
</evidence>
<keyword evidence="1" id="KW-0472">Membrane</keyword>
<dbReference type="Proteomes" id="UP000186795">
    <property type="component" value="Unassembled WGS sequence"/>
</dbReference>
<evidence type="ECO:0000256" key="1">
    <source>
        <dbReference type="SAM" id="Phobius"/>
    </source>
</evidence>
<feature type="transmembrane region" description="Helical" evidence="1">
    <location>
        <begin position="26"/>
        <end position="44"/>
    </location>
</feature>
<name>A0A1N7PM46_9BACL</name>
<dbReference type="EMBL" id="FTOD01000013">
    <property type="protein sequence ID" value="SIT11590.1"/>
    <property type="molecule type" value="Genomic_DNA"/>
</dbReference>
<keyword evidence="1" id="KW-1133">Transmembrane helix</keyword>
<gene>
    <name evidence="2" type="ORF">SAMN05421790_11347</name>
</gene>
<sequence>MAKKRKQKVVRQVDHVETMGRDLKRVALWVAISVGVTAVIAAVVRSTT</sequence>
<reference evidence="3" key="1">
    <citation type="submission" date="2017-01" db="EMBL/GenBank/DDBJ databases">
        <authorList>
            <person name="Varghese N."/>
            <person name="Submissions S."/>
        </authorList>
    </citation>
    <scope>NUCLEOTIDE SEQUENCE [LARGE SCALE GENOMIC DNA]</scope>
    <source>
        <strain evidence="3">DSM 45196</strain>
    </source>
</reference>
<protein>
    <submittedName>
        <fullName evidence="2">Uncharacterized protein</fullName>
    </submittedName>
</protein>
<dbReference type="RefSeq" id="WP_009710088.1">
    <property type="nucleotide sequence ID" value="NZ_CP048103.1"/>
</dbReference>
<keyword evidence="3" id="KW-1185">Reference proteome</keyword>
<keyword evidence="1" id="KW-0812">Transmembrane</keyword>
<evidence type="ECO:0000313" key="3">
    <source>
        <dbReference type="Proteomes" id="UP000186795"/>
    </source>
</evidence>
<dbReference type="AlphaFoldDB" id="A0A1N7PM46"/>
<accession>A0A1N7PM46</accession>
<proteinExistence type="predicted"/>
<organism evidence="2 3">
    <name type="scientific">Kroppenstedtia eburnea</name>
    <dbReference type="NCBI Taxonomy" id="714067"/>
    <lineage>
        <taxon>Bacteria</taxon>
        <taxon>Bacillati</taxon>
        <taxon>Bacillota</taxon>
        <taxon>Bacilli</taxon>
        <taxon>Bacillales</taxon>
        <taxon>Thermoactinomycetaceae</taxon>
        <taxon>Kroppenstedtia</taxon>
    </lineage>
</organism>